<dbReference type="SUPFAM" id="SSF53474">
    <property type="entry name" value="alpha/beta-Hydrolases"/>
    <property type="match status" value="1"/>
</dbReference>
<dbReference type="InterPro" id="IPR050300">
    <property type="entry name" value="GDXG_lipolytic_enzyme"/>
</dbReference>
<evidence type="ECO:0000259" key="2">
    <source>
        <dbReference type="Pfam" id="PF20434"/>
    </source>
</evidence>
<organism evidence="3">
    <name type="scientific">Herbiconiux sp. A18JL235</name>
    <dbReference type="NCBI Taxonomy" id="3152363"/>
    <lineage>
        <taxon>Bacteria</taxon>
        <taxon>Bacillati</taxon>
        <taxon>Actinomycetota</taxon>
        <taxon>Actinomycetes</taxon>
        <taxon>Micrococcales</taxon>
        <taxon>Microbacteriaceae</taxon>
        <taxon>Herbiconiux</taxon>
    </lineage>
</organism>
<dbReference type="Gene3D" id="3.40.50.1820">
    <property type="entry name" value="alpha/beta hydrolase"/>
    <property type="match status" value="1"/>
</dbReference>
<sequence length="256" mass="27160">MNRPDHVDAYGSLPEQIVELYRAAQRDEDDGSRGLVVLLHGGFWRSRWDRTHLRPLAAALAAAGWTVALPEFRRVGDGGGWPATFDDVRAIVSRVPGLVRERFGQTPASSPAPVVLAGHSAGGHLAVWAAAQEPLRASVDRVVALAGVLDLTEGHRLALSSDAVGELLGGAASPGFAERLAAADPMLLEVPVTVGIATVLVHGELDDEVPVSFSRGYAERDPRIRFEPLPGVGHYELIDPSSDVFAQVLAALADAH</sequence>
<protein>
    <submittedName>
        <fullName evidence="3">Alpha/beta hydrolase</fullName>
    </submittedName>
</protein>
<evidence type="ECO:0000313" key="3">
    <source>
        <dbReference type="EMBL" id="XDI05105.1"/>
    </source>
</evidence>
<name>A0AB39BG58_9MICO</name>
<gene>
    <name evidence="3" type="ORF">ABFY20_17540</name>
</gene>
<dbReference type="InterPro" id="IPR049492">
    <property type="entry name" value="BD-FAE-like_dom"/>
</dbReference>
<dbReference type="Pfam" id="PF20434">
    <property type="entry name" value="BD-FAE"/>
    <property type="match status" value="1"/>
</dbReference>
<evidence type="ECO:0000256" key="1">
    <source>
        <dbReference type="ARBA" id="ARBA00022801"/>
    </source>
</evidence>
<dbReference type="GO" id="GO:0016787">
    <property type="term" value="F:hydrolase activity"/>
    <property type="evidence" value="ECO:0007669"/>
    <property type="project" value="UniProtKB-KW"/>
</dbReference>
<proteinExistence type="predicted"/>
<dbReference type="RefSeq" id="WP_368497488.1">
    <property type="nucleotide sequence ID" value="NZ_CP162511.1"/>
</dbReference>
<feature type="domain" description="BD-FAE-like" evidence="2">
    <location>
        <begin position="30"/>
        <end position="215"/>
    </location>
</feature>
<dbReference type="PANTHER" id="PTHR48081">
    <property type="entry name" value="AB HYDROLASE SUPERFAMILY PROTEIN C4A8.06C"/>
    <property type="match status" value="1"/>
</dbReference>
<accession>A0AB39BG58</accession>
<dbReference type="EMBL" id="CP162511">
    <property type="protein sequence ID" value="XDI05105.1"/>
    <property type="molecule type" value="Genomic_DNA"/>
</dbReference>
<reference evidence="3" key="1">
    <citation type="submission" date="2024-05" db="EMBL/GenBank/DDBJ databases">
        <title>Herbiconiux sp. A18JL235.</title>
        <authorList>
            <person name="Zhang G."/>
        </authorList>
    </citation>
    <scope>NUCLEOTIDE SEQUENCE</scope>
    <source>
        <strain evidence="3">A18JL235</strain>
    </source>
</reference>
<dbReference type="InterPro" id="IPR029058">
    <property type="entry name" value="AB_hydrolase_fold"/>
</dbReference>
<keyword evidence="1 3" id="KW-0378">Hydrolase</keyword>
<dbReference type="AlphaFoldDB" id="A0AB39BG58"/>